<dbReference type="SUPFAM" id="SSF51735">
    <property type="entry name" value="NAD(P)-binding Rossmann-fold domains"/>
    <property type="match status" value="2"/>
</dbReference>
<evidence type="ECO:0000259" key="1">
    <source>
        <dbReference type="PROSITE" id="PS51201"/>
    </source>
</evidence>
<organism evidence="2 3">
    <name type="scientific">Propionibacterium cyclohexanicum</name>
    <dbReference type="NCBI Taxonomy" id="64702"/>
    <lineage>
        <taxon>Bacteria</taxon>
        <taxon>Bacillati</taxon>
        <taxon>Actinomycetota</taxon>
        <taxon>Actinomycetes</taxon>
        <taxon>Propionibacteriales</taxon>
        <taxon>Propionibacteriaceae</taxon>
        <taxon>Propionibacterium</taxon>
    </lineage>
</organism>
<reference evidence="2 3" key="1">
    <citation type="submission" date="2016-10" db="EMBL/GenBank/DDBJ databases">
        <authorList>
            <person name="de Groot N.N."/>
        </authorList>
    </citation>
    <scope>NUCLEOTIDE SEQUENCE [LARGE SCALE GENOMIC DNA]</scope>
    <source>
        <strain evidence="2 3">DSM 16859</strain>
    </source>
</reference>
<dbReference type="Gene3D" id="3.40.50.720">
    <property type="entry name" value="NAD(P)-binding Rossmann-like Domain"/>
    <property type="match status" value="2"/>
</dbReference>
<dbReference type="PANTHER" id="PTHR43833">
    <property type="entry name" value="POTASSIUM CHANNEL PROTEIN 2-RELATED-RELATED"/>
    <property type="match status" value="1"/>
</dbReference>
<keyword evidence="3" id="KW-1185">Reference proteome</keyword>
<name>A0A1H9U1C9_9ACTN</name>
<dbReference type="InterPro" id="IPR050721">
    <property type="entry name" value="Trk_Ktr_HKT_K-transport"/>
</dbReference>
<dbReference type="RefSeq" id="WP_091971344.1">
    <property type="nucleotide sequence ID" value="NZ_FOGZ01000034.1"/>
</dbReference>
<dbReference type="InterPro" id="IPR003148">
    <property type="entry name" value="RCK_N"/>
</dbReference>
<dbReference type="InterPro" id="IPR036291">
    <property type="entry name" value="NAD(P)-bd_dom_sf"/>
</dbReference>
<dbReference type="EMBL" id="FOGZ01000034">
    <property type="protein sequence ID" value="SES03021.1"/>
    <property type="molecule type" value="Genomic_DNA"/>
</dbReference>
<protein>
    <submittedName>
        <fullName evidence="2">Trk K+ transport system, NAD-binding component</fullName>
    </submittedName>
</protein>
<gene>
    <name evidence="2" type="ORF">SAMN05443377_1349</name>
</gene>
<dbReference type="GO" id="GO:0006813">
    <property type="term" value="P:potassium ion transport"/>
    <property type="evidence" value="ECO:0007669"/>
    <property type="project" value="InterPro"/>
</dbReference>
<dbReference type="Proteomes" id="UP000198815">
    <property type="component" value="Unassembled WGS sequence"/>
</dbReference>
<sequence>MPASSTSTRHPGVLTDVFYLILRRMRFPLILLIGVYVFCTLGLSVIPGVDATGAPSAPMGAFNAFYVVSFTGTTIGLGEIPQAYSTAQRMWMVMTIYLTVTGWSYSLVNILALLQERSFQNALRQARFSRRIYGLREPFYLVAGAGETGTLVCHGLDRLGLRFVVVERDEDQLSRLRLQEFRTDPPLIVADASRPAVMRGAGLLSPHCHGVVAVTEDDATNQAIAVSTRLLAPRVPVLARIRDADTETHVGVFGGDLVINPFERFARQLASAIIAPARYRLRATLTGLPGEPTPVRHQPPGGRWIMCGFGRFGHAVVEELRETGIEVTVVDQLHFEEGGVDVRGTGTDSESLLRAGVREAHGIVAGNASDTKNLAIAVAARELNPDIFIVTRQNQSANTPLFEAFTDDLCMVPSHIVAQEFLARITTPLLGQYLRRIDQYSERECATLSEQLARYGRGRIPELWDVAIRPGRAQAAWQAISGGGEVKLGHLLTDPVDRGRRAEAAVLMIRRGAVIIDRPDPEQPVMADDRLLLVGSSRGRRDVDLVLGNANALHYVLTGQESSGGLVWQWLTAKRTPAGRA</sequence>
<dbReference type="OrthoDB" id="9781411at2"/>
<dbReference type="SUPFAM" id="SSF81324">
    <property type="entry name" value="Voltage-gated potassium channels"/>
    <property type="match status" value="1"/>
</dbReference>
<evidence type="ECO:0000313" key="3">
    <source>
        <dbReference type="Proteomes" id="UP000198815"/>
    </source>
</evidence>
<dbReference type="PROSITE" id="PS51201">
    <property type="entry name" value="RCK_N"/>
    <property type="match status" value="1"/>
</dbReference>
<dbReference type="STRING" id="64702.SAMN05443377_1349"/>
<proteinExistence type="predicted"/>
<accession>A0A1H9U1C9</accession>
<evidence type="ECO:0000313" key="2">
    <source>
        <dbReference type="EMBL" id="SES03021.1"/>
    </source>
</evidence>
<feature type="domain" description="RCK N-terminal" evidence="1">
    <location>
        <begin position="137"/>
        <end position="259"/>
    </location>
</feature>
<dbReference type="AlphaFoldDB" id="A0A1H9U1C9"/>
<dbReference type="Pfam" id="PF02254">
    <property type="entry name" value="TrkA_N"/>
    <property type="match status" value="2"/>
</dbReference>